<sequence length="37" mass="4240">MDQVNQPDQLLHMDLVELPVLIMALLQLLGKLDKQPE</sequence>
<comment type="caution">
    <text evidence="1">The sequence shown here is derived from an EMBL/GenBank/DDBJ whole genome shotgun (WGS) entry which is preliminary data.</text>
</comment>
<dbReference type="EMBL" id="LKAM01000014">
    <property type="protein sequence ID" value="KUM46031.1"/>
    <property type="molecule type" value="Genomic_DNA"/>
</dbReference>
<protein>
    <submittedName>
        <fullName evidence="1">Uncharacterized protein</fullName>
    </submittedName>
</protein>
<organism evidence="1">
    <name type="scientific">Picea glauca</name>
    <name type="common">White spruce</name>
    <name type="synonym">Pinus glauca</name>
    <dbReference type="NCBI Taxonomy" id="3330"/>
    <lineage>
        <taxon>Eukaryota</taxon>
        <taxon>Viridiplantae</taxon>
        <taxon>Streptophyta</taxon>
        <taxon>Embryophyta</taxon>
        <taxon>Tracheophyta</taxon>
        <taxon>Spermatophyta</taxon>
        <taxon>Pinopsida</taxon>
        <taxon>Pinidae</taxon>
        <taxon>Conifers I</taxon>
        <taxon>Pinales</taxon>
        <taxon>Pinaceae</taxon>
        <taxon>Picea</taxon>
    </lineage>
</organism>
<keyword evidence="1" id="KW-0496">Mitochondrion</keyword>
<geneLocation type="mitochondrion" evidence="1"/>
<gene>
    <name evidence="1" type="ORF">ABT39_MTgene2134</name>
</gene>
<evidence type="ECO:0000313" key="1">
    <source>
        <dbReference type="EMBL" id="KUM46031.1"/>
    </source>
</evidence>
<dbReference type="AlphaFoldDB" id="A0A101LVC5"/>
<name>A0A101LVC5_PICGL</name>
<reference evidence="1" key="1">
    <citation type="journal article" date="2015" name="Genome Biol. Evol.">
        <title>Organellar Genomes of White Spruce (Picea glauca): Assembly and Annotation.</title>
        <authorList>
            <person name="Jackman S.D."/>
            <person name="Warren R.L."/>
            <person name="Gibb E.A."/>
            <person name="Vandervalk B.P."/>
            <person name="Mohamadi H."/>
            <person name="Chu J."/>
            <person name="Raymond A."/>
            <person name="Pleasance S."/>
            <person name="Coope R."/>
            <person name="Wildung M.R."/>
            <person name="Ritland C.E."/>
            <person name="Bousquet J."/>
            <person name="Jones S.J."/>
            <person name="Bohlmann J."/>
            <person name="Birol I."/>
        </authorList>
    </citation>
    <scope>NUCLEOTIDE SEQUENCE [LARGE SCALE GENOMIC DNA]</scope>
    <source>
        <tissue evidence="1">Flushing bud</tissue>
    </source>
</reference>
<accession>A0A101LVC5</accession>
<proteinExistence type="predicted"/>